<protein>
    <recommendedName>
        <fullName evidence="1">Protein kinase domain-containing protein</fullName>
    </recommendedName>
</protein>
<comment type="caution">
    <text evidence="2">The sequence shown here is derived from an EMBL/GenBank/DDBJ whole genome shotgun (WGS) entry which is preliminary data.</text>
</comment>
<dbReference type="Gene3D" id="1.10.510.10">
    <property type="entry name" value="Transferase(Phosphotransferase) domain 1"/>
    <property type="match status" value="1"/>
</dbReference>
<evidence type="ECO:0000313" key="2">
    <source>
        <dbReference type="EMBL" id="CAK0861632.1"/>
    </source>
</evidence>
<dbReference type="CDD" id="cd00180">
    <property type="entry name" value="PKc"/>
    <property type="match status" value="1"/>
</dbReference>
<dbReference type="Pfam" id="PF00069">
    <property type="entry name" value="Pkinase"/>
    <property type="match status" value="1"/>
</dbReference>
<organism evidence="2 3">
    <name type="scientific">Prorocentrum cordatum</name>
    <dbReference type="NCBI Taxonomy" id="2364126"/>
    <lineage>
        <taxon>Eukaryota</taxon>
        <taxon>Sar</taxon>
        <taxon>Alveolata</taxon>
        <taxon>Dinophyceae</taxon>
        <taxon>Prorocentrales</taxon>
        <taxon>Prorocentraceae</taxon>
        <taxon>Prorocentrum</taxon>
    </lineage>
</organism>
<evidence type="ECO:0000259" key="1">
    <source>
        <dbReference type="PROSITE" id="PS50011"/>
    </source>
</evidence>
<reference evidence="2" key="1">
    <citation type="submission" date="2023-10" db="EMBL/GenBank/DDBJ databases">
        <authorList>
            <person name="Chen Y."/>
            <person name="Shah S."/>
            <person name="Dougan E. K."/>
            <person name="Thang M."/>
            <person name="Chan C."/>
        </authorList>
    </citation>
    <scope>NUCLEOTIDE SEQUENCE [LARGE SCALE GENOMIC DNA]</scope>
</reference>
<evidence type="ECO:0000313" key="3">
    <source>
        <dbReference type="Proteomes" id="UP001189429"/>
    </source>
</evidence>
<gene>
    <name evidence="2" type="ORF">PCOR1329_LOCUS50245</name>
</gene>
<dbReference type="EMBL" id="CAUYUJ010016079">
    <property type="protein sequence ID" value="CAK0861632.1"/>
    <property type="molecule type" value="Genomic_DNA"/>
</dbReference>
<dbReference type="InterPro" id="IPR000719">
    <property type="entry name" value="Prot_kinase_dom"/>
</dbReference>
<dbReference type="InterPro" id="IPR011009">
    <property type="entry name" value="Kinase-like_dom_sf"/>
</dbReference>
<dbReference type="PANTHER" id="PTHR24348:SF68">
    <property type="entry name" value="SERINE_THREONINE-PROTEIN KINASE ATG1C"/>
    <property type="match status" value="1"/>
</dbReference>
<dbReference type="Proteomes" id="UP001189429">
    <property type="component" value="Unassembled WGS sequence"/>
</dbReference>
<keyword evidence="3" id="KW-1185">Reference proteome</keyword>
<sequence>MGKAWRLVAASRVGRELSAAPSPLETVYRSEAVLDSGTFSTVHFAERRSDGEMVALKQIRCDSDSETRRAAEEEYAIMSSISHSAIVRASAWHETESSAWICMEYCNLGSVTKYVKFRGTIDVTDARSLAHQLLSAVNHLHQKRYVHRDVKPENALLSDDAGELRLKLADFNSAKRIGDHAGATAMLSVRGTRLYAAPEIHSGTWSERVDIWGCGLCVFVMLAGRLPFIPGSDESQRLLTLGLVPPMDFAQAPGFMGNLVRQCLEPDPWSRPPAMELLAHPVFDLLMLFPRSC</sequence>
<dbReference type="InterPro" id="IPR045269">
    <property type="entry name" value="Atg1-like"/>
</dbReference>
<feature type="domain" description="Protein kinase" evidence="1">
    <location>
        <begin position="28"/>
        <end position="283"/>
    </location>
</feature>
<proteinExistence type="predicted"/>
<dbReference type="SUPFAM" id="SSF56112">
    <property type="entry name" value="Protein kinase-like (PK-like)"/>
    <property type="match status" value="1"/>
</dbReference>
<dbReference type="SMART" id="SM00220">
    <property type="entry name" value="S_TKc"/>
    <property type="match status" value="1"/>
</dbReference>
<name>A0ABN9UR06_9DINO</name>
<dbReference type="PANTHER" id="PTHR24348">
    <property type="entry name" value="SERINE/THREONINE-PROTEIN KINASE UNC-51-RELATED"/>
    <property type="match status" value="1"/>
</dbReference>
<accession>A0ABN9UR06</accession>
<dbReference type="PROSITE" id="PS50011">
    <property type="entry name" value="PROTEIN_KINASE_DOM"/>
    <property type="match status" value="1"/>
</dbReference>